<keyword evidence="1" id="KW-0732">Signal</keyword>
<reference evidence="2 3" key="1">
    <citation type="submission" date="2024-07" db="EMBL/GenBank/DDBJ databases">
        <title>Active virus-host system and metabolic interactions in a Lokiarchaeon culture.</title>
        <authorList>
            <person name="Ponce Toledo R.I."/>
            <person name="Rodrigues Oliveira T."/>
            <person name="Schleper C."/>
        </authorList>
    </citation>
    <scope>NUCLEOTIDE SEQUENCE [LARGE SCALE GENOMIC DNA]</scope>
    <source>
        <strain evidence="2 3">B35</strain>
    </source>
</reference>
<feature type="chain" id="PRO_5046083229" evidence="1">
    <location>
        <begin position="21"/>
        <end position="172"/>
    </location>
</feature>
<keyword evidence="3" id="KW-1185">Reference proteome</keyword>
<accession>A0ABV4JW84</accession>
<sequence>MKGFLVALCFVLLSSTTCLAKSYSFKNWGVQTYTDAFTDEPYALLIGRPAMHDTRITCRGKYVKFEFNVGKFVDFGKSYVIVRARVDSMAPIAFIGQLDSKSNSAGEVLEIVTDGKSVLDQRKELRTLLAQMKKGQKLLIQVSQADGDNAARDYQSLLGFTKAYNSVRNYCE</sequence>
<name>A0ABV4JW84_9BACT</name>
<dbReference type="EMBL" id="JBFSOO010000019">
    <property type="protein sequence ID" value="MEZ6855008.1"/>
    <property type="molecule type" value="Genomic_DNA"/>
</dbReference>
<evidence type="ECO:0000313" key="3">
    <source>
        <dbReference type="Proteomes" id="UP001568358"/>
    </source>
</evidence>
<feature type="signal peptide" evidence="1">
    <location>
        <begin position="1"/>
        <end position="20"/>
    </location>
</feature>
<comment type="caution">
    <text evidence="2">The sequence shown here is derived from an EMBL/GenBank/DDBJ whole genome shotgun (WGS) entry which is preliminary data.</text>
</comment>
<proteinExistence type="predicted"/>
<evidence type="ECO:0000313" key="2">
    <source>
        <dbReference type="EMBL" id="MEZ6855008.1"/>
    </source>
</evidence>
<gene>
    <name evidence="2" type="ORF">AB2Z07_16150</name>
</gene>
<evidence type="ECO:0000256" key="1">
    <source>
        <dbReference type="SAM" id="SignalP"/>
    </source>
</evidence>
<dbReference type="RefSeq" id="WP_371151198.1">
    <property type="nucleotide sequence ID" value="NZ_JBFSOO010000019.1"/>
</dbReference>
<organism evidence="2 3">
    <name type="scientific">Halodesulfovibrio aestuarii</name>
    <dbReference type="NCBI Taxonomy" id="126333"/>
    <lineage>
        <taxon>Bacteria</taxon>
        <taxon>Pseudomonadati</taxon>
        <taxon>Thermodesulfobacteriota</taxon>
        <taxon>Desulfovibrionia</taxon>
        <taxon>Desulfovibrionales</taxon>
        <taxon>Desulfovibrionaceae</taxon>
        <taxon>Halodesulfovibrio</taxon>
    </lineage>
</organism>
<protein>
    <submittedName>
        <fullName evidence="2">Uncharacterized protein</fullName>
    </submittedName>
</protein>
<dbReference type="Proteomes" id="UP001568358">
    <property type="component" value="Unassembled WGS sequence"/>
</dbReference>